<dbReference type="Pfam" id="PF00931">
    <property type="entry name" value="NB-ARC"/>
    <property type="match status" value="1"/>
</dbReference>
<evidence type="ECO:0000256" key="6">
    <source>
        <dbReference type="ARBA" id="ARBA00022821"/>
    </source>
</evidence>
<dbReference type="PRINTS" id="PR00364">
    <property type="entry name" value="DISEASERSIST"/>
</dbReference>
<evidence type="ECO:0000256" key="3">
    <source>
        <dbReference type="ARBA" id="ARBA00022614"/>
    </source>
</evidence>
<evidence type="ECO:0000256" key="1">
    <source>
        <dbReference type="ARBA" id="ARBA00004170"/>
    </source>
</evidence>
<evidence type="ECO:0000256" key="4">
    <source>
        <dbReference type="ARBA" id="ARBA00022737"/>
    </source>
</evidence>
<dbReference type="InterPro" id="IPR044974">
    <property type="entry name" value="Disease_R_plants"/>
</dbReference>
<protein>
    <submittedName>
        <fullName evidence="12">Uncharacterized protein</fullName>
    </submittedName>
</protein>
<dbReference type="Gene3D" id="3.40.50.300">
    <property type="entry name" value="P-loop containing nucleotide triphosphate hydrolases"/>
    <property type="match status" value="1"/>
</dbReference>
<comment type="caution">
    <text evidence="12">The sequence shown here is derived from an EMBL/GenBank/DDBJ whole genome shotgun (WGS) entry which is preliminary data.</text>
</comment>
<reference evidence="13" key="2">
    <citation type="journal article" date="2017" name="J. Anim. Genet.">
        <title>Multiple reference genome sequences of hot pepper reveal the massive evolution of plant disease resistance genes by retroduplication.</title>
        <authorList>
            <person name="Kim S."/>
            <person name="Park J."/>
            <person name="Yeom S.-I."/>
            <person name="Kim Y.-M."/>
            <person name="Seo E."/>
            <person name="Kim K.-T."/>
            <person name="Kim M.-S."/>
            <person name="Lee J.M."/>
            <person name="Cheong K."/>
            <person name="Shin H.-S."/>
            <person name="Kim S.-B."/>
            <person name="Han K."/>
            <person name="Lee J."/>
            <person name="Park M."/>
            <person name="Lee H.-A."/>
            <person name="Lee H.-Y."/>
            <person name="Lee Y."/>
            <person name="Oh S."/>
            <person name="Lee J.H."/>
            <person name="Choi E."/>
            <person name="Choi E."/>
            <person name="Lee S.E."/>
            <person name="Jeon J."/>
            <person name="Kim H."/>
            <person name="Choi G."/>
            <person name="Song H."/>
            <person name="Lee J."/>
            <person name="Lee S.-C."/>
            <person name="Kwon J.-K."/>
            <person name="Lee H.-Y."/>
            <person name="Koo N."/>
            <person name="Hong Y."/>
            <person name="Kim R.W."/>
            <person name="Kang W.-H."/>
            <person name="Huh J.H."/>
            <person name="Kang B.-C."/>
            <person name="Yang T.-J."/>
            <person name="Lee Y.-H."/>
            <person name="Bennetzen J.L."/>
            <person name="Choi D."/>
        </authorList>
    </citation>
    <scope>NUCLEOTIDE SEQUENCE [LARGE SCALE GENOMIC DNA]</scope>
    <source>
        <strain evidence="13">cv. PBC81</strain>
    </source>
</reference>
<dbReference type="Pfam" id="PF23559">
    <property type="entry name" value="WHD_DRP"/>
    <property type="match status" value="1"/>
</dbReference>
<accession>A0A2G2VQ78</accession>
<name>A0A2G2VQ78_CAPBA</name>
<dbReference type="PANTHER" id="PTHR23155">
    <property type="entry name" value="DISEASE RESISTANCE PROTEIN RP"/>
    <property type="match status" value="1"/>
</dbReference>
<keyword evidence="13" id="KW-1185">Reference proteome</keyword>
<dbReference type="EMBL" id="MLFT02000011">
    <property type="protein sequence ID" value="PHT35126.1"/>
    <property type="molecule type" value="Genomic_DNA"/>
</dbReference>
<dbReference type="Proteomes" id="UP000224567">
    <property type="component" value="Unassembled WGS sequence"/>
</dbReference>
<feature type="domain" description="NB-ARC" evidence="10">
    <location>
        <begin position="1"/>
        <end position="146"/>
    </location>
</feature>
<dbReference type="GO" id="GO:0005524">
    <property type="term" value="F:ATP binding"/>
    <property type="evidence" value="ECO:0007669"/>
    <property type="project" value="UniProtKB-KW"/>
</dbReference>
<dbReference type="SUPFAM" id="SSF52540">
    <property type="entry name" value="P-loop containing nucleoside triphosphate hydrolases"/>
    <property type="match status" value="1"/>
</dbReference>
<keyword evidence="8" id="KW-0175">Coiled coil</keyword>
<keyword evidence="4" id="KW-0677">Repeat</keyword>
<reference evidence="12 13" key="1">
    <citation type="journal article" date="2017" name="Genome Biol.">
        <title>New reference genome sequences of hot pepper reveal the massive evolution of plant disease-resistance genes by retroduplication.</title>
        <authorList>
            <person name="Kim S."/>
            <person name="Park J."/>
            <person name="Yeom S.I."/>
            <person name="Kim Y.M."/>
            <person name="Seo E."/>
            <person name="Kim K.T."/>
            <person name="Kim M.S."/>
            <person name="Lee J.M."/>
            <person name="Cheong K."/>
            <person name="Shin H.S."/>
            <person name="Kim S.B."/>
            <person name="Han K."/>
            <person name="Lee J."/>
            <person name="Park M."/>
            <person name="Lee H.A."/>
            <person name="Lee H.Y."/>
            <person name="Lee Y."/>
            <person name="Oh S."/>
            <person name="Lee J.H."/>
            <person name="Choi E."/>
            <person name="Choi E."/>
            <person name="Lee S.E."/>
            <person name="Jeon J."/>
            <person name="Kim H."/>
            <person name="Choi G."/>
            <person name="Song H."/>
            <person name="Lee J."/>
            <person name="Lee S.C."/>
            <person name="Kwon J.K."/>
            <person name="Lee H.Y."/>
            <person name="Koo N."/>
            <person name="Hong Y."/>
            <person name="Kim R.W."/>
            <person name="Kang W.H."/>
            <person name="Huh J.H."/>
            <person name="Kang B.C."/>
            <person name="Yang T.J."/>
            <person name="Lee Y.H."/>
            <person name="Bennetzen J.L."/>
            <person name="Choi D."/>
        </authorList>
    </citation>
    <scope>NUCLEOTIDE SEQUENCE [LARGE SCALE GENOMIC DNA]</scope>
    <source>
        <strain evidence="13">cv. PBC81</strain>
    </source>
</reference>
<dbReference type="InterPro" id="IPR058922">
    <property type="entry name" value="WHD_DRP"/>
</dbReference>
<dbReference type="PANTHER" id="PTHR23155:SF1221">
    <property type="entry name" value="OS11G0481150 PROTEIN"/>
    <property type="match status" value="1"/>
</dbReference>
<dbReference type="InterPro" id="IPR027417">
    <property type="entry name" value="P-loop_NTPase"/>
</dbReference>
<dbReference type="OrthoDB" id="37484at2759"/>
<organism evidence="12 13">
    <name type="scientific">Capsicum baccatum</name>
    <name type="common">Peruvian pepper</name>
    <dbReference type="NCBI Taxonomy" id="33114"/>
    <lineage>
        <taxon>Eukaryota</taxon>
        <taxon>Viridiplantae</taxon>
        <taxon>Streptophyta</taxon>
        <taxon>Embryophyta</taxon>
        <taxon>Tracheophyta</taxon>
        <taxon>Spermatophyta</taxon>
        <taxon>Magnoliopsida</taxon>
        <taxon>eudicotyledons</taxon>
        <taxon>Gunneridae</taxon>
        <taxon>Pentapetalae</taxon>
        <taxon>asterids</taxon>
        <taxon>lamiids</taxon>
        <taxon>Solanales</taxon>
        <taxon>Solanaceae</taxon>
        <taxon>Solanoideae</taxon>
        <taxon>Capsiceae</taxon>
        <taxon>Capsicum</taxon>
    </lineage>
</organism>
<keyword evidence="6" id="KW-0611">Plant defense</keyword>
<feature type="domain" description="Disease resistance protein winged helix" evidence="11">
    <location>
        <begin position="227"/>
        <end position="292"/>
    </location>
</feature>
<dbReference type="FunFam" id="1.10.10.10:FF:000322">
    <property type="entry name" value="Probable disease resistance protein At1g63360"/>
    <property type="match status" value="1"/>
</dbReference>
<evidence type="ECO:0000313" key="12">
    <source>
        <dbReference type="EMBL" id="PHT35126.1"/>
    </source>
</evidence>
<dbReference type="Gene3D" id="1.10.10.10">
    <property type="entry name" value="Winged helix-like DNA-binding domain superfamily/Winged helix DNA-binding domain"/>
    <property type="match status" value="1"/>
</dbReference>
<evidence type="ECO:0000259" key="11">
    <source>
        <dbReference type="Pfam" id="PF23559"/>
    </source>
</evidence>
<gene>
    <name evidence="12" type="ORF">CQW23_26926</name>
</gene>
<evidence type="ECO:0000256" key="7">
    <source>
        <dbReference type="ARBA" id="ARBA00022840"/>
    </source>
</evidence>
<keyword evidence="7" id="KW-0067">ATP-binding</keyword>
<keyword evidence="3" id="KW-0433">Leucine-rich repeat</keyword>
<sequence>MGGVGKTTLAKAAYDHKKVTDHFGLKTWFCVSEAYDAFGITKGLLQELRSFDLKDDNNLNQLQVKLKERLKGERFLIVLDDVWNDNYKKWDDLRNIFVQGDIGSKIIVTTRKESVALMMGSWAINVGILSSEASWALFKRHSLENRDPPKEHPELEEVGKQIADKCKVLPLALKALAGSLRCKSEMDEWTDVLRSEIWDSNDILPALMLSYNDLPAHLKQCFAFCAIYPKDYQFCKEQVIHLWIANGLVQKLHSGNQYLNKLRSRSLFERVPESSERDGGKFLMHDLVNDLAQIASSKLCVRLEECQGSHMLEQSRHLSYSMGRGGEFKKLNPLSKSEQLRTLLPISIQHYGGIPLSKRVLNNIFPRLTSLRALSLSRYGVVELPDA</sequence>
<dbReference type="AlphaFoldDB" id="A0A2G2VQ78"/>
<evidence type="ECO:0000313" key="13">
    <source>
        <dbReference type="Proteomes" id="UP000224567"/>
    </source>
</evidence>
<comment type="subcellular location">
    <subcellularLocation>
        <location evidence="1">Membrane</location>
        <topology evidence="1">Peripheral membrane protein</topology>
    </subcellularLocation>
</comment>
<evidence type="ECO:0000256" key="2">
    <source>
        <dbReference type="ARBA" id="ARBA00008894"/>
    </source>
</evidence>
<keyword evidence="9" id="KW-0472">Membrane</keyword>
<dbReference type="GO" id="GO:0016020">
    <property type="term" value="C:membrane"/>
    <property type="evidence" value="ECO:0007669"/>
    <property type="project" value="UniProtKB-SubCell"/>
</dbReference>
<dbReference type="GO" id="GO:0098542">
    <property type="term" value="P:defense response to other organism"/>
    <property type="evidence" value="ECO:0007669"/>
    <property type="project" value="TreeGrafter"/>
</dbReference>
<evidence type="ECO:0000256" key="9">
    <source>
        <dbReference type="ARBA" id="ARBA00023136"/>
    </source>
</evidence>
<proteinExistence type="inferred from homology"/>
<keyword evidence="5" id="KW-0547">Nucleotide-binding</keyword>
<evidence type="ECO:0000256" key="8">
    <source>
        <dbReference type="ARBA" id="ARBA00023054"/>
    </source>
</evidence>
<dbReference type="GO" id="GO:0043531">
    <property type="term" value="F:ADP binding"/>
    <property type="evidence" value="ECO:0007669"/>
    <property type="project" value="InterPro"/>
</dbReference>
<evidence type="ECO:0000256" key="5">
    <source>
        <dbReference type="ARBA" id="ARBA00022741"/>
    </source>
</evidence>
<dbReference type="InterPro" id="IPR002182">
    <property type="entry name" value="NB-ARC"/>
</dbReference>
<dbReference type="InterPro" id="IPR036388">
    <property type="entry name" value="WH-like_DNA-bd_sf"/>
</dbReference>
<evidence type="ECO:0000259" key="10">
    <source>
        <dbReference type="Pfam" id="PF00931"/>
    </source>
</evidence>
<comment type="similarity">
    <text evidence="2">Belongs to the disease resistance NB-LRR family.</text>
</comment>